<gene>
    <name evidence="1" type="ORF">QFZ49_000418</name>
</gene>
<reference evidence="1 2" key="1">
    <citation type="submission" date="2023-07" db="EMBL/GenBank/DDBJ databases">
        <title>Comparative genomics of wheat-associated soil bacteria to identify genetic determinants of phenazine resistance.</title>
        <authorList>
            <person name="Mouncey N."/>
        </authorList>
    </citation>
    <scope>NUCLEOTIDE SEQUENCE [LARGE SCALE GENOMIC DNA]</scope>
    <source>
        <strain evidence="1 2">W2I16</strain>
    </source>
</reference>
<proteinExistence type="predicted"/>
<keyword evidence="2" id="KW-1185">Reference proteome</keyword>
<dbReference type="Proteomes" id="UP001223072">
    <property type="component" value="Unassembled WGS sequence"/>
</dbReference>
<organism evidence="1 2">
    <name type="scientific">Streptomyces turgidiscabies</name>
    <dbReference type="NCBI Taxonomy" id="85558"/>
    <lineage>
        <taxon>Bacteria</taxon>
        <taxon>Bacillati</taxon>
        <taxon>Actinomycetota</taxon>
        <taxon>Actinomycetes</taxon>
        <taxon>Kitasatosporales</taxon>
        <taxon>Streptomycetaceae</taxon>
        <taxon>Streptomyces</taxon>
    </lineage>
</organism>
<evidence type="ECO:0000313" key="2">
    <source>
        <dbReference type="Proteomes" id="UP001223072"/>
    </source>
</evidence>
<evidence type="ECO:0000313" key="1">
    <source>
        <dbReference type="EMBL" id="MDQ0930511.1"/>
    </source>
</evidence>
<dbReference type="EMBL" id="JAUSZS010000002">
    <property type="protein sequence ID" value="MDQ0930511.1"/>
    <property type="molecule type" value="Genomic_DNA"/>
</dbReference>
<dbReference type="RefSeq" id="WP_307624732.1">
    <property type="nucleotide sequence ID" value="NZ_JAUSZS010000002.1"/>
</dbReference>
<evidence type="ECO:0008006" key="3">
    <source>
        <dbReference type="Google" id="ProtNLM"/>
    </source>
</evidence>
<name>A0ABU0REV3_9ACTN</name>
<comment type="caution">
    <text evidence="1">The sequence shown here is derived from an EMBL/GenBank/DDBJ whole genome shotgun (WGS) entry which is preliminary data.</text>
</comment>
<accession>A0ABU0REV3</accession>
<protein>
    <recommendedName>
        <fullName evidence="3">Integral membrane protein</fullName>
    </recommendedName>
</protein>
<sequence length="142" mass="14265">MGPALFFLILDRGSLLRLLALISGALALALYCWGLLHLLGAVLAAEDGGADSAPVRPCRSVGAGGGGGAVSGYSVSYVPLRFVCETRGGGSYASEQVPGYVNPGALGFALAGTALGVGAGYEAELRARRAVTPANEEPEPTS</sequence>